<protein>
    <submittedName>
        <fullName evidence="2">MaoC family dehydratase</fullName>
    </submittedName>
</protein>
<dbReference type="PANTHER" id="PTHR43437:SF3">
    <property type="entry name" value="HYDROXYACYL-THIOESTER DEHYDRATASE TYPE 2, MITOCHONDRIAL"/>
    <property type="match status" value="1"/>
</dbReference>
<name>A0ABT3MUW7_9GAMM</name>
<proteinExistence type="predicted"/>
<dbReference type="Pfam" id="PF01575">
    <property type="entry name" value="MaoC_dehydratas"/>
    <property type="match status" value="1"/>
</dbReference>
<dbReference type="Proteomes" id="UP001209854">
    <property type="component" value="Unassembled WGS sequence"/>
</dbReference>
<dbReference type="Gene3D" id="3.10.129.10">
    <property type="entry name" value="Hotdog Thioesterase"/>
    <property type="match status" value="1"/>
</dbReference>
<organism evidence="2 3">
    <name type="scientific">Endozoicomonas gorgoniicola</name>
    <dbReference type="NCBI Taxonomy" id="1234144"/>
    <lineage>
        <taxon>Bacteria</taxon>
        <taxon>Pseudomonadati</taxon>
        <taxon>Pseudomonadota</taxon>
        <taxon>Gammaproteobacteria</taxon>
        <taxon>Oceanospirillales</taxon>
        <taxon>Endozoicomonadaceae</taxon>
        <taxon>Endozoicomonas</taxon>
    </lineage>
</organism>
<dbReference type="InterPro" id="IPR002539">
    <property type="entry name" value="MaoC-like_dom"/>
</dbReference>
<sequence length="146" mass="16116">MSSLTTLIDNADIDQIVVGMSASYSQTITDADIKSYAGLSGDNNPVHMSSEYAEESRFGRRIAHGLFSAGFFSALFGTRLPGPGCVYVSQSLNFKRPVYMEDTVTATVTVTEVDIKRQRIYFDTICKVKNKVVIDGKAEIYIPKKK</sequence>
<feature type="domain" description="MaoC-like" evidence="1">
    <location>
        <begin position="22"/>
        <end position="124"/>
    </location>
</feature>
<dbReference type="EMBL" id="JAPFCC010000001">
    <property type="protein sequence ID" value="MCW7553167.1"/>
    <property type="molecule type" value="Genomic_DNA"/>
</dbReference>
<dbReference type="CDD" id="cd03449">
    <property type="entry name" value="R_hydratase"/>
    <property type="match status" value="1"/>
</dbReference>
<dbReference type="PANTHER" id="PTHR43437">
    <property type="entry name" value="HYDROXYACYL-THIOESTER DEHYDRATASE TYPE 2, MITOCHONDRIAL-RELATED"/>
    <property type="match status" value="1"/>
</dbReference>
<dbReference type="SUPFAM" id="SSF54637">
    <property type="entry name" value="Thioesterase/thiol ester dehydrase-isomerase"/>
    <property type="match status" value="1"/>
</dbReference>
<comment type="caution">
    <text evidence="2">The sequence shown here is derived from an EMBL/GenBank/DDBJ whole genome shotgun (WGS) entry which is preliminary data.</text>
</comment>
<keyword evidence="3" id="KW-1185">Reference proteome</keyword>
<dbReference type="RefSeq" id="WP_262568026.1">
    <property type="nucleotide sequence ID" value="NZ_JAPFCC010000001.1"/>
</dbReference>
<evidence type="ECO:0000259" key="1">
    <source>
        <dbReference type="Pfam" id="PF01575"/>
    </source>
</evidence>
<reference evidence="2 3" key="1">
    <citation type="submission" date="2022-10" db="EMBL/GenBank/DDBJ databases">
        <title>High-quality genome sequences of two octocoral-associated bacteria, Endozoicomonas euniceicola EF212 and Endozoicomonas gorgoniicola PS125.</title>
        <authorList>
            <person name="Chiou Y.-J."/>
            <person name="Chen Y.-H."/>
        </authorList>
    </citation>
    <scope>NUCLEOTIDE SEQUENCE [LARGE SCALE GENOMIC DNA]</scope>
    <source>
        <strain evidence="2 3">PS125</strain>
    </source>
</reference>
<accession>A0ABT3MUW7</accession>
<dbReference type="InterPro" id="IPR050965">
    <property type="entry name" value="UPF0336/Enoyl-CoA_hydratase"/>
</dbReference>
<dbReference type="InterPro" id="IPR029069">
    <property type="entry name" value="HotDog_dom_sf"/>
</dbReference>
<gene>
    <name evidence="2" type="ORF">NX722_11065</name>
</gene>
<evidence type="ECO:0000313" key="3">
    <source>
        <dbReference type="Proteomes" id="UP001209854"/>
    </source>
</evidence>
<evidence type="ECO:0000313" key="2">
    <source>
        <dbReference type="EMBL" id="MCW7553167.1"/>
    </source>
</evidence>